<keyword evidence="2" id="KW-1185">Reference proteome</keyword>
<gene>
    <name evidence="1" type="ORF">LTR37_003311</name>
</gene>
<comment type="caution">
    <text evidence="1">The sequence shown here is derived from an EMBL/GenBank/DDBJ whole genome shotgun (WGS) entry which is preliminary data.</text>
</comment>
<dbReference type="EMBL" id="JAUTXU010000019">
    <property type="protein sequence ID" value="KAK3721021.1"/>
    <property type="molecule type" value="Genomic_DNA"/>
</dbReference>
<accession>A0ACC3NQE0</accession>
<name>A0ACC3NQE0_9PEZI</name>
<sequence length="812" mass="86108">MPRAIADSDDDSDDVDDTEGDVKTLQTEVAGPGSDAINEEGAVEAYDGTTEKSTGSTERLRRKILSAERGLLTDSTSMANSGNVVQYSSGSPSMQATKRRHTAAFGSEPAASPEKKVNRTKTVKTYGSKHQSPTQVSHEAAFARLRDDDAAAPKISQSVRFSEHSGFHSSAELPTPSIQADLANHEPTVMFKDSGSTVEDTSSAQQRLLEQALGSKKGLSTSATNAVEAGDKPESSLVWWSASGQTPAAKSHVCADGPGGGEGGAEADGATGNPDLPNKADHIEVSGGDCGVSRQAMHQDPLDEARSQKRVSAANSVPDPTIKPLSSPAVEIEVHADKAKFSPKAPETTQKSTRGHKRKAQENDNTDPLNSDDKAIGLPKERYRPRPSRRRATAIVEDEIDLSVRPEKAAKVKRTKTTQAASGTGSFAAENGGHAITSGDFATDHTVSKPAAGTPRLDEDENAAVPEVKSAEPNPARQKGSTYASQNDTKEIEVAPSKSVVTEPTSSTKTDDQIFVKPAKPTPKAKSASKGKRAQTTIFEDHVEFVGSQRSPSLRQQQAKRVSALSDVQNKAIAPPQKKRKTVVSDDEDDEDELAKELVGHSLKKAELPPKKRGRGRPSKSTATEQDQSVKAPSEDAEVDEDDDLPTKRGRGRPSKSTAEPDVGSAKQPLEDATPEEDDESAQHEPPSKRGHGRPAKTAASSESKKTSKRQSKTTKPASTTDGLALNDDDGTGNADDSAAAMQKPVSSAKEMPTPSPEKAAEKAKSTPQKETKAGPTSHSPIKSSTKVPARVGLSRRQRIPSLLQTIKPAKR</sequence>
<protein>
    <submittedName>
        <fullName evidence="1">Uncharacterized protein</fullName>
    </submittedName>
</protein>
<proteinExistence type="predicted"/>
<dbReference type="Proteomes" id="UP001281147">
    <property type="component" value="Unassembled WGS sequence"/>
</dbReference>
<evidence type="ECO:0000313" key="2">
    <source>
        <dbReference type="Proteomes" id="UP001281147"/>
    </source>
</evidence>
<reference evidence="1" key="1">
    <citation type="submission" date="2023-07" db="EMBL/GenBank/DDBJ databases">
        <title>Black Yeasts Isolated from many extreme environments.</title>
        <authorList>
            <person name="Coleine C."/>
            <person name="Stajich J.E."/>
            <person name="Selbmann L."/>
        </authorList>
    </citation>
    <scope>NUCLEOTIDE SEQUENCE</scope>
    <source>
        <strain evidence="1">CCFEE 5714</strain>
    </source>
</reference>
<organism evidence="1 2">
    <name type="scientific">Vermiconidia calcicola</name>
    <dbReference type="NCBI Taxonomy" id="1690605"/>
    <lineage>
        <taxon>Eukaryota</taxon>
        <taxon>Fungi</taxon>
        <taxon>Dikarya</taxon>
        <taxon>Ascomycota</taxon>
        <taxon>Pezizomycotina</taxon>
        <taxon>Dothideomycetes</taxon>
        <taxon>Dothideomycetidae</taxon>
        <taxon>Mycosphaerellales</taxon>
        <taxon>Extremaceae</taxon>
        <taxon>Vermiconidia</taxon>
    </lineage>
</organism>
<evidence type="ECO:0000313" key="1">
    <source>
        <dbReference type="EMBL" id="KAK3721021.1"/>
    </source>
</evidence>